<comment type="caution">
    <text evidence="3">The sequence shown here is derived from an EMBL/GenBank/DDBJ whole genome shotgun (WGS) entry which is preliminary data.</text>
</comment>
<dbReference type="InterPro" id="IPR001810">
    <property type="entry name" value="F-box_dom"/>
</dbReference>
<sequence>MLPFQSLFLQLVLFATYWYYGTALAGSAVQPFQKQKIAVLGGGGYTGGLVFGFLQRAGSLYGTGIDRSVRCLGATQDTSVQLNRILSKHFCLAMADASYIKLTNFQDPASIASRLAGYDALVLGTGWETKIRPVTPNTYEITPNDKTVELYWQGSANDYKNEANPEAFQIVQKVIQASPHLKHIVALDPNGSCLPLLQEGSVPFTCLQTSSPILTTKDYTYRKGVQTPLSVASSTPSSDPLYIEDLAALAVQCLLSLDWSTSRSLHVSRSTTAIPLTNLKRPDQEWCVNSYQLEAALRATASVKKKGGNKKQHQKKLFYKTKLQHKSTFTIAMVRGNWQKRVELADARRKEAKQRKQKNEDRKQSKLWVQDLFQLLDKHTNLLSGRQIHLWTDTLPSDGPPLLDLIDDEYSSSKRRSRGNSITESDVTRKGRSNSVTEHKPKKKVHPRSREAEQDNGDDAVELPLLCRSHFLFGKCEEASSGRKKGATNNNYCRHFHYPNHFKTLGQVLNTKDTRSNQHELIACDASLEEPFETEANTMDMIYHVPIDLNINKICSDSISKSLSEKKILLSDIVYVAVNGILLFDRNREGLVVSDETDWANGIGGNGFKSPRKSLVGTEATFCFSTLPGAILELMLTFLSDNAVAACSQVCKGWYHEIGQNSPQLWRHLLERRNWPLPTFDVPPSTTSQQQQFRDAFLGHYTAIRDARAIQIGLNVLDGSKKVSGPREMAFHDFSTRKFAPAENSYCMSVHAWDENRVLASYDRDCSLRLFESRISENNEDMVCKELICQSVDPYKNTKKRKCRLLAADLDEECIASLCIVSTDHVNVHAYILVIVNRDDFLLGESSFASVEGGGGSDAYLNVVDIGEAVLNYMFNVGYANPGTVQILTTLVEFLQDGGEVGQVDVTVSHSFAACGYGRFMLEISIAIPGNDGDPIQVGRKLVLFSASVGAIVWVGECPAYDNLLLPLGQSVTFSSIRRRHATGSRRACTVAVTPSSLPGQVLLIDIEPAGELLQPQVFECPEATQLFLREGEWEMGRPFRSIVLSSTTVIVVENLLSVNQGADRRNEIHVTFFHRVPSTASTQTLTLNDMIALQSTCVRDEYLFVLYADRLESNDEENDAEVLDGQWFGAGPRGPPCMWVVIFHIPTFCEIGRQVWQRNTHPFNEDLRSIVMTHDGNETLGVGLSWKGIIMTGDHVRAAKYQRAVIINDSGDLSGKKKKKKKPVKSAKKDGYARGMSLRG</sequence>
<evidence type="ECO:0000313" key="3">
    <source>
        <dbReference type="EMBL" id="GAX17251.1"/>
    </source>
</evidence>
<feature type="region of interest" description="Disordered" evidence="1">
    <location>
        <begin position="1213"/>
        <end position="1241"/>
    </location>
</feature>
<dbReference type="InParanoid" id="A0A1Z5JU15"/>
<dbReference type="PROSITE" id="PS50181">
    <property type="entry name" value="FBOX"/>
    <property type="match status" value="1"/>
</dbReference>
<dbReference type="OrthoDB" id="48122at2759"/>
<organism evidence="3 4">
    <name type="scientific">Fistulifera solaris</name>
    <name type="common">Oleaginous diatom</name>
    <dbReference type="NCBI Taxonomy" id="1519565"/>
    <lineage>
        <taxon>Eukaryota</taxon>
        <taxon>Sar</taxon>
        <taxon>Stramenopiles</taxon>
        <taxon>Ochrophyta</taxon>
        <taxon>Bacillariophyta</taxon>
        <taxon>Bacillariophyceae</taxon>
        <taxon>Bacillariophycidae</taxon>
        <taxon>Naviculales</taxon>
        <taxon>Naviculaceae</taxon>
        <taxon>Fistulifera</taxon>
    </lineage>
</organism>
<evidence type="ECO:0000259" key="2">
    <source>
        <dbReference type="PROSITE" id="PS50181"/>
    </source>
</evidence>
<dbReference type="EMBL" id="BDSP01000114">
    <property type="protein sequence ID" value="GAX17251.1"/>
    <property type="molecule type" value="Genomic_DNA"/>
</dbReference>
<evidence type="ECO:0000313" key="4">
    <source>
        <dbReference type="Proteomes" id="UP000198406"/>
    </source>
</evidence>
<name>A0A1Z5JU15_FISSO</name>
<proteinExistence type="predicted"/>
<feature type="region of interest" description="Disordered" evidence="1">
    <location>
        <begin position="413"/>
        <end position="457"/>
    </location>
</feature>
<feature type="compositionally biased region" description="Basic residues" evidence="1">
    <location>
        <begin position="1217"/>
        <end position="1227"/>
    </location>
</feature>
<evidence type="ECO:0000256" key="1">
    <source>
        <dbReference type="SAM" id="MobiDB-lite"/>
    </source>
</evidence>
<dbReference type="Proteomes" id="UP000198406">
    <property type="component" value="Unassembled WGS sequence"/>
</dbReference>
<dbReference type="SUPFAM" id="SSF81383">
    <property type="entry name" value="F-box domain"/>
    <property type="match status" value="1"/>
</dbReference>
<dbReference type="Gene3D" id="1.20.1280.50">
    <property type="match status" value="1"/>
</dbReference>
<keyword evidence="4" id="KW-1185">Reference proteome</keyword>
<gene>
    <name evidence="3" type="ORF">FisN_10Lh108</name>
</gene>
<dbReference type="AlphaFoldDB" id="A0A1Z5JU15"/>
<reference evidence="3 4" key="1">
    <citation type="journal article" date="2015" name="Plant Cell">
        <title>Oil accumulation by the oleaginous diatom Fistulifera solaris as revealed by the genome and transcriptome.</title>
        <authorList>
            <person name="Tanaka T."/>
            <person name="Maeda Y."/>
            <person name="Veluchamy A."/>
            <person name="Tanaka M."/>
            <person name="Abida H."/>
            <person name="Marechal E."/>
            <person name="Bowler C."/>
            <person name="Muto M."/>
            <person name="Sunaga Y."/>
            <person name="Tanaka M."/>
            <person name="Yoshino T."/>
            <person name="Taniguchi T."/>
            <person name="Fukuda Y."/>
            <person name="Nemoto M."/>
            <person name="Matsumoto M."/>
            <person name="Wong P.S."/>
            <person name="Aburatani S."/>
            <person name="Fujibuchi W."/>
        </authorList>
    </citation>
    <scope>NUCLEOTIDE SEQUENCE [LARGE SCALE GENOMIC DNA]</scope>
    <source>
        <strain evidence="3 4">JPCC DA0580</strain>
    </source>
</reference>
<feature type="domain" description="F-box" evidence="2">
    <location>
        <begin position="621"/>
        <end position="669"/>
    </location>
</feature>
<protein>
    <recommendedName>
        <fullName evidence="2">F-box domain-containing protein</fullName>
    </recommendedName>
</protein>
<dbReference type="InterPro" id="IPR036047">
    <property type="entry name" value="F-box-like_dom_sf"/>
</dbReference>
<dbReference type="Pfam" id="PF12937">
    <property type="entry name" value="F-box-like"/>
    <property type="match status" value="1"/>
</dbReference>
<accession>A0A1Z5JU15</accession>